<sequence length="278" mass="30648">MNQVIVFTGPTLSAIEAWRELDATYLPPAAQGDLYEATLRKPAAIGLIDGYFERVPSVAHKEILWAMSQGIHVFGASSMGALRAAELAPFGMEGVGEIFESFQRGELEDDDEVAVIHASAEEGYRPLSEAMVNIRATLASLSRDGLLADETRERLQHLAKELFFADRSFPALLARATRAGLPEKDFEVLRRQLPERRVDRKKLDALALLRTLRERLAAGLGPKQVRYHFSHTDAWEFITRANPGAVRTGTHGVPGPYHGDHGSRGALRTQTAPDTLPE</sequence>
<organism evidence="3 4">
    <name type="scientific">Pyxidicoccus parkwayensis</name>
    <dbReference type="NCBI Taxonomy" id="2813578"/>
    <lineage>
        <taxon>Bacteria</taxon>
        <taxon>Pseudomonadati</taxon>
        <taxon>Myxococcota</taxon>
        <taxon>Myxococcia</taxon>
        <taxon>Myxococcales</taxon>
        <taxon>Cystobacterineae</taxon>
        <taxon>Myxococcaceae</taxon>
        <taxon>Pyxidicoccus</taxon>
    </lineage>
</organism>
<proteinExistence type="predicted"/>
<dbReference type="InterPro" id="IPR012924">
    <property type="entry name" value="TfuA_core"/>
</dbReference>
<evidence type="ECO:0000313" key="3">
    <source>
        <dbReference type="EMBL" id="QSQ18993.1"/>
    </source>
</evidence>
<name>A0ABX7NK29_9BACT</name>
<feature type="domain" description="TfuA-like core" evidence="2">
    <location>
        <begin position="49"/>
        <end position="168"/>
    </location>
</feature>
<evidence type="ECO:0000256" key="1">
    <source>
        <dbReference type="SAM" id="MobiDB-lite"/>
    </source>
</evidence>
<protein>
    <recommendedName>
        <fullName evidence="2">TfuA-like core domain-containing protein</fullName>
    </recommendedName>
</protein>
<dbReference type="Pfam" id="PF07812">
    <property type="entry name" value="TfuA"/>
    <property type="match status" value="1"/>
</dbReference>
<dbReference type="RefSeq" id="WP_206720581.1">
    <property type="nucleotide sequence ID" value="NZ_CP071090.1"/>
</dbReference>
<dbReference type="Proteomes" id="UP000662747">
    <property type="component" value="Chromosome"/>
</dbReference>
<keyword evidence="4" id="KW-1185">Reference proteome</keyword>
<dbReference type="EMBL" id="CP071090">
    <property type="protein sequence ID" value="QSQ18993.1"/>
    <property type="molecule type" value="Genomic_DNA"/>
</dbReference>
<accession>A0ABX7NK29</accession>
<evidence type="ECO:0000259" key="2">
    <source>
        <dbReference type="Pfam" id="PF07812"/>
    </source>
</evidence>
<evidence type="ECO:0000313" key="4">
    <source>
        <dbReference type="Proteomes" id="UP000662747"/>
    </source>
</evidence>
<feature type="region of interest" description="Disordered" evidence="1">
    <location>
        <begin position="246"/>
        <end position="278"/>
    </location>
</feature>
<reference evidence="3 4" key="1">
    <citation type="submission" date="2021-02" db="EMBL/GenBank/DDBJ databases">
        <title>De Novo genome assembly of isolated myxobacteria.</title>
        <authorList>
            <person name="Stevens D.C."/>
        </authorList>
    </citation>
    <scope>NUCLEOTIDE SEQUENCE [LARGE SCALE GENOMIC DNA]</scope>
    <source>
        <strain evidence="4">SCPEA02</strain>
    </source>
</reference>
<gene>
    <name evidence="3" type="ORF">JY651_26985</name>
</gene>
<feature type="compositionally biased region" description="Polar residues" evidence="1">
    <location>
        <begin position="268"/>
        <end position="278"/>
    </location>
</feature>